<evidence type="ECO:0000313" key="1">
    <source>
        <dbReference type="EMBL" id="KIM52531.1"/>
    </source>
</evidence>
<dbReference type="AlphaFoldDB" id="A0A0C3D8T5"/>
<gene>
    <name evidence="1" type="ORF">SCLCIDRAFT_1223654</name>
</gene>
<dbReference type="EMBL" id="KN822208">
    <property type="protein sequence ID" value="KIM52531.1"/>
    <property type="molecule type" value="Genomic_DNA"/>
</dbReference>
<protein>
    <submittedName>
        <fullName evidence="1">Uncharacterized protein</fullName>
    </submittedName>
</protein>
<organism evidence="1 2">
    <name type="scientific">Scleroderma citrinum Foug A</name>
    <dbReference type="NCBI Taxonomy" id="1036808"/>
    <lineage>
        <taxon>Eukaryota</taxon>
        <taxon>Fungi</taxon>
        <taxon>Dikarya</taxon>
        <taxon>Basidiomycota</taxon>
        <taxon>Agaricomycotina</taxon>
        <taxon>Agaricomycetes</taxon>
        <taxon>Agaricomycetidae</taxon>
        <taxon>Boletales</taxon>
        <taxon>Sclerodermatineae</taxon>
        <taxon>Sclerodermataceae</taxon>
        <taxon>Scleroderma</taxon>
    </lineage>
</organism>
<dbReference type="InParanoid" id="A0A0C3D8T5"/>
<keyword evidence="2" id="KW-1185">Reference proteome</keyword>
<accession>A0A0C3D8T5</accession>
<reference evidence="1 2" key="1">
    <citation type="submission" date="2014-04" db="EMBL/GenBank/DDBJ databases">
        <authorList>
            <consortium name="DOE Joint Genome Institute"/>
            <person name="Kuo A."/>
            <person name="Kohler A."/>
            <person name="Nagy L.G."/>
            <person name="Floudas D."/>
            <person name="Copeland A."/>
            <person name="Barry K.W."/>
            <person name="Cichocki N."/>
            <person name="Veneault-Fourrey C."/>
            <person name="LaButti K."/>
            <person name="Lindquist E.A."/>
            <person name="Lipzen A."/>
            <person name="Lundell T."/>
            <person name="Morin E."/>
            <person name="Murat C."/>
            <person name="Sun H."/>
            <person name="Tunlid A."/>
            <person name="Henrissat B."/>
            <person name="Grigoriev I.V."/>
            <person name="Hibbett D.S."/>
            <person name="Martin F."/>
            <person name="Nordberg H.P."/>
            <person name="Cantor M.N."/>
            <person name="Hua S.X."/>
        </authorList>
    </citation>
    <scope>NUCLEOTIDE SEQUENCE [LARGE SCALE GENOMIC DNA]</scope>
    <source>
        <strain evidence="1 2">Foug A</strain>
    </source>
</reference>
<name>A0A0C3D8T5_9AGAM</name>
<proteinExistence type="predicted"/>
<dbReference type="Proteomes" id="UP000053989">
    <property type="component" value="Unassembled WGS sequence"/>
</dbReference>
<sequence>MAPRACQRRPAPVAKYMEEMYTSYCNGHAPSNHDIRGPRKKVNNFQLQLPTLSCGTCGTR</sequence>
<dbReference type="HOGENOM" id="CLU_2943127_0_0_1"/>
<reference evidence="2" key="2">
    <citation type="submission" date="2015-01" db="EMBL/GenBank/DDBJ databases">
        <title>Evolutionary Origins and Diversification of the Mycorrhizal Mutualists.</title>
        <authorList>
            <consortium name="DOE Joint Genome Institute"/>
            <consortium name="Mycorrhizal Genomics Consortium"/>
            <person name="Kohler A."/>
            <person name="Kuo A."/>
            <person name="Nagy L.G."/>
            <person name="Floudas D."/>
            <person name="Copeland A."/>
            <person name="Barry K.W."/>
            <person name="Cichocki N."/>
            <person name="Veneault-Fourrey C."/>
            <person name="LaButti K."/>
            <person name="Lindquist E.A."/>
            <person name="Lipzen A."/>
            <person name="Lundell T."/>
            <person name="Morin E."/>
            <person name="Murat C."/>
            <person name="Riley R."/>
            <person name="Ohm R."/>
            <person name="Sun H."/>
            <person name="Tunlid A."/>
            <person name="Henrissat B."/>
            <person name="Grigoriev I.V."/>
            <person name="Hibbett D.S."/>
            <person name="Martin F."/>
        </authorList>
    </citation>
    <scope>NUCLEOTIDE SEQUENCE [LARGE SCALE GENOMIC DNA]</scope>
    <source>
        <strain evidence="2">Foug A</strain>
    </source>
</reference>
<evidence type="ECO:0000313" key="2">
    <source>
        <dbReference type="Proteomes" id="UP000053989"/>
    </source>
</evidence>